<dbReference type="EMBL" id="JARKHS020034366">
    <property type="protein sequence ID" value="KAK8758195.1"/>
    <property type="molecule type" value="Genomic_DNA"/>
</dbReference>
<accession>A0AAQ4D6V5</accession>
<dbReference type="AlphaFoldDB" id="A0AAQ4D6V5"/>
<evidence type="ECO:0000256" key="1">
    <source>
        <dbReference type="SAM" id="MobiDB-lite"/>
    </source>
</evidence>
<evidence type="ECO:0000313" key="2">
    <source>
        <dbReference type="EMBL" id="KAK8758195.1"/>
    </source>
</evidence>
<name>A0AAQ4D6V5_AMBAM</name>
<feature type="region of interest" description="Disordered" evidence="1">
    <location>
        <begin position="1"/>
        <end position="56"/>
    </location>
</feature>
<keyword evidence="3" id="KW-1185">Reference proteome</keyword>
<comment type="caution">
    <text evidence="2">The sequence shown here is derived from an EMBL/GenBank/DDBJ whole genome shotgun (WGS) entry which is preliminary data.</text>
</comment>
<feature type="compositionally biased region" description="Basic and acidic residues" evidence="1">
    <location>
        <begin position="12"/>
        <end position="22"/>
    </location>
</feature>
<evidence type="ECO:0000313" key="3">
    <source>
        <dbReference type="Proteomes" id="UP001321473"/>
    </source>
</evidence>
<protein>
    <submittedName>
        <fullName evidence="2">Uncharacterized protein</fullName>
    </submittedName>
</protein>
<sequence length="209" mass="23045">MGSRVSSARFLDPNDRDRDQTDGQRNASRSGQPGGTGLVSPPEPLSPAFRGRSRSHSQLPQWPSLLQHLVASSGANVLTPVVDVLGTAFELLEAGAAVAFFNDSTSLPLPTEGTSEAEEIVVTSADKRRSAKHGDKVCHTYSRHKMDMRTWAENYRRKTFSSSTQVFSRRSATLDLIPDVQSVVAWQWTSSIMAEARKIINGRNKKTRY</sequence>
<dbReference type="Proteomes" id="UP001321473">
    <property type="component" value="Unassembled WGS sequence"/>
</dbReference>
<reference evidence="2 3" key="1">
    <citation type="journal article" date="2023" name="Arcadia Sci">
        <title>De novo assembly of a long-read Amblyomma americanum tick genome.</title>
        <authorList>
            <person name="Chou S."/>
            <person name="Poskanzer K.E."/>
            <person name="Rollins M."/>
            <person name="Thuy-Boun P.S."/>
        </authorList>
    </citation>
    <scope>NUCLEOTIDE SEQUENCE [LARGE SCALE GENOMIC DNA]</scope>
    <source>
        <strain evidence="2">F_SG_1</strain>
        <tissue evidence="2">Salivary glands</tissue>
    </source>
</reference>
<organism evidence="2 3">
    <name type="scientific">Amblyomma americanum</name>
    <name type="common">Lone star tick</name>
    <dbReference type="NCBI Taxonomy" id="6943"/>
    <lineage>
        <taxon>Eukaryota</taxon>
        <taxon>Metazoa</taxon>
        <taxon>Ecdysozoa</taxon>
        <taxon>Arthropoda</taxon>
        <taxon>Chelicerata</taxon>
        <taxon>Arachnida</taxon>
        <taxon>Acari</taxon>
        <taxon>Parasitiformes</taxon>
        <taxon>Ixodida</taxon>
        <taxon>Ixodoidea</taxon>
        <taxon>Ixodidae</taxon>
        <taxon>Amblyomminae</taxon>
        <taxon>Amblyomma</taxon>
    </lineage>
</organism>
<gene>
    <name evidence="2" type="ORF">V5799_004173</name>
</gene>
<proteinExistence type="predicted"/>